<organism evidence="8 9">
    <name type="scientific">Aphis craccivora</name>
    <name type="common">Cowpea aphid</name>
    <dbReference type="NCBI Taxonomy" id="307492"/>
    <lineage>
        <taxon>Eukaryota</taxon>
        <taxon>Metazoa</taxon>
        <taxon>Ecdysozoa</taxon>
        <taxon>Arthropoda</taxon>
        <taxon>Hexapoda</taxon>
        <taxon>Insecta</taxon>
        <taxon>Pterygota</taxon>
        <taxon>Neoptera</taxon>
        <taxon>Paraneoptera</taxon>
        <taxon>Hemiptera</taxon>
        <taxon>Sternorrhyncha</taxon>
        <taxon>Aphidomorpha</taxon>
        <taxon>Aphidoidea</taxon>
        <taxon>Aphididae</taxon>
        <taxon>Aphidini</taxon>
        <taxon>Aphis</taxon>
        <taxon>Aphis</taxon>
    </lineage>
</organism>
<dbReference type="GO" id="GO:0000278">
    <property type="term" value="P:mitotic cell cycle"/>
    <property type="evidence" value="ECO:0007669"/>
    <property type="project" value="TreeGrafter"/>
</dbReference>
<comment type="caution">
    <text evidence="8">The sequence shown here is derived from an EMBL/GenBank/DDBJ whole genome shotgun (WGS) entry which is preliminary data.</text>
</comment>
<dbReference type="GO" id="GO:0007020">
    <property type="term" value="P:microtubule nucleation"/>
    <property type="evidence" value="ECO:0007669"/>
    <property type="project" value="InterPro"/>
</dbReference>
<dbReference type="InterPro" id="IPR042241">
    <property type="entry name" value="GCP_C_sf"/>
</dbReference>
<dbReference type="InterPro" id="IPR041470">
    <property type="entry name" value="GCP_N"/>
</dbReference>
<dbReference type="Proteomes" id="UP000478052">
    <property type="component" value="Unassembled WGS sequence"/>
</dbReference>
<evidence type="ECO:0000313" key="8">
    <source>
        <dbReference type="EMBL" id="KAF0750556.1"/>
    </source>
</evidence>
<comment type="similarity">
    <text evidence="2">Belongs to the TUBGCP family.</text>
</comment>
<evidence type="ECO:0000256" key="3">
    <source>
        <dbReference type="ARBA" id="ARBA00022490"/>
    </source>
</evidence>
<evidence type="ECO:0000313" key="9">
    <source>
        <dbReference type="Proteomes" id="UP000478052"/>
    </source>
</evidence>
<feature type="domain" description="Gamma tubulin complex component protein N-terminal" evidence="7">
    <location>
        <begin position="182"/>
        <end position="436"/>
    </location>
</feature>
<keyword evidence="5" id="KW-0206">Cytoskeleton</keyword>
<dbReference type="EMBL" id="VUJU01005684">
    <property type="protein sequence ID" value="KAF0750556.1"/>
    <property type="molecule type" value="Genomic_DNA"/>
</dbReference>
<dbReference type="GO" id="GO:0051011">
    <property type="term" value="F:microtubule minus-end binding"/>
    <property type="evidence" value="ECO:0007669"/>
    <property type="project" value="TreeGrafter"/>
</dbReference>
<evidence type="ECO:0000256" key="4">
    <source>
        <dbReference type="ARBA" id="ARBA00022701"/>
    </source>
</evidence>
<dbReference type="GO" id="GO:0031122">
    <property type="term" value="P:cytoplasmic microtubule organization"/>
    <property type="evidence" value="ECO:0007669"/>
    <property type="project" value="TreeGrafter"/>
</dbReference>
<dbReference type="Pfam" id="PF04130">
    <property type="entry name" value="GCP_C_terminal"/>
    <property type="match status" value="1"/>
</dbReference>
<proteinExistence type="inferred from homology"/>
<reference evidence="8 9" key="1">
    <citation type="submission" date="2019-08" db="EMBL/GenBank/DDBJ databases">
        <title>Whole genome of Aphis craccivora.</title>
        <authorList>
            <person name="Voronova N.V."/>
            <person name="Shulinski R.S."/>
            <person name="Bandarenka Y.V."/>
            <person name="Zhorov D.G."/>
            <person name="Warner D."/>
        </authorList>
    </citation>
    <scope>NUCLEOTIDE SEQUENCE [LARGE SCALE GENOMIC DNA]</scope>
    <source>
        <strain evidence="8">180601</strain>
        <tissue evidence="8">Whole Body</tissue>
    </source>
</reference>
<gene>
    <name evidence="8" type="ORF">FWK35_00024840</name>
</gene>
<dbReference type="Gene3D" id="1.20.120.1900">
    <property type="entry name" value="Gamma-tubulin complex, C-terminal domain"/>
    <property type="match status" value="1"/>
</dbReference>
<dbReference type="GO" id="GO:0043015">
    <property type="term" value="F:gamma-tubulin binding"/>
    <property type="evidence" value="ECO:0007669"/>
    <property type="project" value="InterPro"/>
</dbReference>
<dbReference type="Pfam" id="PF17681">
    <property type="entry name" value="GCP_N_terminal"/>
    <property type="match status" value="1"/>
</dbReference>
<evidence type="ECO:0000256" key="1">
    <source>
        <dbReference type="ARBA" id="ARBA00004245"/>
    </source>
</evidence>
<dbReference type="OrthoDB" id="5860513at2759"/>
<protein>
    <submittedName>
        <fullName evidence="8">Gamma-tubulin complex component 3</fullName>
    </submittedName>
</protein>
<dbReference type="PANTHER" id="PTHR19302">
    <property type="entry name" value="GAMMA TUBULIN COMPLEX PROTEIN"/>
    <property type="match status" value="1"/>
</dbReference>
<dbReference type="GO" id="GO:0051225">
    <property type="term" value="P:spindle assembly"/>
    <property type="evidence" value="ECO:0007669"/>
    <property type="project" value="TreeGrafter"/>
</dbReference>
<evidence type="ECO:0000256" key="2">
    <source>
        <dbReference type="ARBA" id="ARBA00010337"/>
    </source>
</evidence>
<feature type="domain" description="Gamma tubulin complex component C-terminal" evidence="6">
    <location>
        <begin position="440"/>
        <end position="739"/>
    </location>
</feature>
<comment type="subcellular location">
    <subcellularLocation>
        <location evidence="1">Cytoplasm</location>
        <location evidence="1">Cytoskeleton</location>
    </subcellularLocation>
</comment>
<dbReference type="GO" id="GO:0005874">
    <property type="term" value="C:microtubule"/>
    <property type="evidence" value="ECO:0007669"/>
    <property type="project" value="UniProtKB-KW"/>
</dbReference>
<keyword evidence="9" id="KW-1185">Reference proteome</keyword>
<dbReference type="PANTHER" id="PTHR19302:SF14">
    <property type="entry name" value="GAMMA-TUBULIN COMPLEX COMPONENT 3"/>
    <property type="match status" value="1"/>
</dbReference>
<keyword evidence="3" id="KW-0963">Cytoplasm</keyword>
<dbReference type="InterPro" id="IPR007259">
    <property type="entry name" value="GCP"/>
</dbReference>
<name>A0A6G0Y7D3_APHCR</name>
<sequence length="748" mass="87735">MIDSDEYFGNNFTNELYQIIYTQIFKNHLQGQTNRTDNIIMEQLSSPQKEQFISLFIELKTKNDPLDTNYVLRLCHKLLEQNKSNESLSNTDQIINSQNKLGHQHVGKTQLKVDKRDRNETYGLIGEKNYDRFSLPANRMNLSTGDNYLSTRKKYGRELLLNLTQYDQDIKWVESDKETALITIPNLEFVIKHVNELGRLHKIIKDYINTDNEHTGSVAKALRFSLQETVNLYYVYVNNWLRANLEVLEHSKNNLRAFIPLDHNVLIMFKCLAKVVQNAKGKSGCNLISSVVHSSIHEIENKMFNEITKPIQEKILRWMIDGEIEDKHGEFFIVENLSENYWNNSHTLSSTNTLDFLSEYQLNEIYQTGKNMKLLLKMFSPKIKTKIEKLRENIKILASNEDGLNIMLSDKCSKTSKIISDSCDQSSALLMEVLIDDYDLYQHFEGFRNYMLLGRGDFYTYVIHELEPYFGNNELYNYQLKDIIKNAYVLTSAGNDSKKLFNNLKYRIDITEKVNWDSIKFEYKTDEPLNQIFGPCLRYYANVFQFLWRLKNVDWITHKIWHELSNFVKISFNMVELKSVLRNINAFLSNMLSCVNEIQNFMFEMINDEWEQFKSETHRATCVKTITDAHMSFLESITKCMEDGSVSLVAYVESLKVHVKRFSNVFYCFVDMTELLSQNPKTRTYGALHEEMINDFMYNFRDIKNQYEMELCDFLIKLKCSAIRGLGTLALRIDFNGYYSSNELKTLG</sequence>
<dbReference type="GO" id="GO:0000922">
    <property type="term" value="C:spindle pole"/>
    <property type="evidence" value="ECO:0007669"/>
    <property type="project" value="InterPro"/>
</dbReference>
<dbReference type="GO" id="GO:0000930">
    <property type="term" value="C:gamma-tubulin complex"/>
    <property type="evidence" value="ECO:0007669"/>
    <property type="project" value="TreeGrafter"/>
</dbReference>
<dbReference type="AlphaFoldDB" id="A0A6G0Y7D3"/>
<accession>A0A6G0Y7D3</accession>
<dbReference type="InterPro" id="IPR040457">
    <property type="entry name" value="GCP_C"/>
</dbReference>
<evidence type="ECO:0000259" key="7">
    <source>
        <dbReference type="Pfam" id="PF17681"/>
    </source>
</evidence>
<evidence type="ECO:0000259" key="6">
    <source>
        <dbReference type="Pfam" id="PF04130"/>
    </source>
</evidence>
<dbReference type="GO" id="GO:0051321">
    <property type="term" value="P:meiotic cell cycle"/>
    <property type="evidence" value="ECO:0007669"/>
    <property type="project" value="TreeGrafter"/>
</dbReference>
<keyword evidence="4" id="KW-0493">Microtubule</keyword>
<evidence type="ECO:0000256" key="5">
    <source>
        <dbReference type="ARBA" id="ARBA00023212"/>
    </source>
</evidence>